<feature type="domain" description="Serine aminopeptidase S33" evidence="1">
    <location>
        <begin position="75"/>
        <end position="304"/>
    </location>
</feature>
<dbReference type="AlphaFoldDB" id="A0A7X0BQF8"/>
<proteinExistence type="predicted"/>
<reference evidence="2 3" key="1">
    <citation type="submission" date="2020-08" db="EMBL/GenBank/DDBJ databases">
        <title>Functional genomics of gut bacteria from endangered species of beetles.</title>
        <authorList>
            <person name="Carlos-Shanley C."/>
        </authorList>
    </citation>
    <scope>NUCLEOTIDE SEQUENCE [LARGE SCALE GENOMIC DNA]</scope>
    <source>
        <strain evidence="2 3">S00202</strain>
    </source>
</reference>
<dbReference type="Gene3D" id="3.40.50.1820">
    <property type="entry name" value="alpha/beta hydrolase"/>
    <property type="match status" value="1"/>
</dbReference>
<dbReference type="EMBL" id="JACHLL010000001">
    <property type="protein sequence ID" value="MBB6340456.1"/>
    <property type="molecule type" value="Genomic_DNA"/>
</dbReference>
<dbReference type="Pfam" id="PF12146">
    <property type="entry name" value="Hydrolase_4"/>
    <property type="match status" value="1"/>
</dbReference>
<name>A0A7X0BQF8_9PSED</name>
<dbReference type="Proteomes" id="UP000557193">
    <property type="component" value="Unassembled WGS sequence"/>
</dbReference>
<dbReference type="PANTHER" id="PTHR11614">
    <property type="entry name" value="PHOSPHOLIPASE-RELATED"/>
    <property type="match status" value="1"/>
</dbReference>
<gene>
    <name evidence="2" type="ORF">HNP49_000606</name>
</gene>
<dbReference type="PRINTS" id="PR00111">
    <property type="entry name" value="ABHYDROLASE"/>
</dbReference>
<dbReference type="SUPFAM" id="SSF53474">
    <property type="entry name" value="alpha/beta-Hydrolases"/>
    <property type="match status" value="1"/>
</dbReference>
<comment type="caution">
    <text evidence="2">The sequence shown here is derived from an EMBL/GenBank/DDBJ whole genome shotgun (WGS) entry which is preliminary data.</text>
</comment>
<sequence>MPSFSKPGFSMSTAESFQPERLQAALRPALASAEAGQGLQVYRAFYGLPEDCEHRLGRLSLGGYELAVQLWLPEKPRATLILLHGYYDHLGLYGHLLRWALEMGFAVLGCDLPGHGLSSGARASIGEFAEYQAVLDGLFIQAAELQLPTPWHLAGQSTGGAILLDYLLTGAPRPEEGQTLLFAPLVRPRAWHWSLLSYRLLRPFAEAIPRRFYANSHDAEFIDFVQNHDPLQPQHLPTAWVGALSRWIPHIEAAPRSTRRPLVIQGQGDMTVDWRHNLGVLQAKFDQPELIILPEARHHLVNERADLRRYYFDRLSQRFS</sequence>
<dbReference type="InterPro" id="IPR022742">
    <property type="entry name" value="Hydrolase_4"/>
</dbReference>
<dbReference type="InterPro" id="IPR029058">
    <property type="entry name" value="AB_hydrolase_fold"/>
</dbReference>
<dbReference type="InterPro" id="IPR000073">
    <property type="entry name" value="AB_hydrolase_1"/>
</dbReference>
<keyword evidence="2" id="KW-0378">Hydrolase</keyword>
<dbReference type="InterPro" id="IPR051044">
    <property type="entry name" value="MAG_DAG_Lipase"/>
</dbReference>
<accession>A0A7X0BQF8</accession>
<evidence type="ECO:0000313" key="3">
    <source>
        <dbReference type="Proteomes" id="UP000557193"/>
    </source>
</evidence>
<evidence type="ECO:0000259" key="1">
    <source>
        <dbReference type="Pfam" id="PF12146"/>
    </source>
</evidence>
<dbReference type="RefSeq" id="WP_260407032.1">
    <property type="nucleotide sequence ID" value="NZ_JACHLL010000001.1"/>
</dbReference>
<organism evidence="2 3">
    <name type="scientific">Pseudomonas fluvialis</name>
    <dbReference type="NCBI Taxonomy" id="1793966"/>
    <lineage>
        <taxon>Bacteria</taxon>
        <taxon>Pseudomonadati</taxon>
        <taxon>Pseudomonadota</taxon>
        <taxon>Gammaproteobacteria</taxon>
        <taxon>Pseudomonadales</taxon>
        <taxon>Pseudomonadaceae</taxon>
        <taxon>Pseudomonas</taxon>
    </lineage>
</organism>
<keyword evidence="3" id="KW-1185">Reference proteome</keyword>
<protein>
    <submittedName>
        <fullName evidence="2">Alpha-beta hydrolase superfamily lysophospholipase</fullName>
    </submittedName>
</protein>
<evidence type="ECO:0000313" key="2">
    <source>
        <dbReference type="EMBL" id="MBB6340456.1"/>
    </source>
</evidence>
<dbReference type="GO" id="GO:0016787">
    <property type="term" value="F:hydrolase activity"/>
    <property type="evidence" value="ECO:0007669"/>
    <property type="project" value="UniProtKB-KW"/>
</dbReference>